<reference evidence="3 4" key="1">
    <citation type="journal article" date="2015" name="Nature">
        <title>rRNA introns, odd ribosomes, and small enigmatic genomes across a large radiation of phyla.</title>
        <authorList>
            <person name="Brown C.T."/>
            <person name="Hug L.A."/>
            <person name="Thomas B.C."/>
            <person name="Sharon I."/>
            <person name="Castelle C.J."/>
            <person name="Singh A."/>
            <person name="Wilkins M.J."/>
            <person name="Williams K.H."/>
            <person name="Banfield J.F."/>
        </authorList>
    </citation>
    <scope>NUCLEOTIDE SEQUENCE [LARGE SCALE GENOMIC DNA]</scope>
</reference>
<evidence type="ECO:0000256" key="1">
    <source>
        <dbReference type="SAM" id="Coils"/>
    </source>
</evidence>
<feature type="region of interest" description="Disordered" evidence="2">
    <location>
        <begin position="22"/>
        <end position="51"/>
    </location>
</feature>
<feature type="compositionally biased region" description="Basic and acidic residues" evidence="2">
    <location>
        <begin position="22"/>
        <end position="42"/>
    </location>
</feature>
<dbReference type="Proteomes" id="UP000034956">
    <property type="component" value="Unassembled WGS sequence"/>
</dbReference>
<evidence type="ECO:0000313" key="3">
    <source>
        <dbReference type="EMBL" id="KKU91410.1"/>
    </source>
</evidence>
<proteinExistence type="predicted"/>
<name>A0A0G1XAQ9_9BACT</name>
<dbReference type="AlphaFoldDB" id="A0A0G1XAQ9"/>
<dbReference type="EMBL" id="LCPF01000001">
    <property type="protein sequence ID" value="KKU91410.1"/>
    <property type="molecule type" value="Genomic_DNA"/>
</dbReference>
<keyword evidence="1" id="KW-0175">Coiled coil</keyword>
<organism evidence="3 4">
    <name type="scientific">Candidatus Jorgensenbacteria bacterium GW2011_GWA1_48_11</name>
    <dbReference type="NCBI Taxonomy" id="1618660"/>
    <lineage>
        <taxon>Bacteria</taxon>
        <taxon>Candidatus Joergenseniibacteriota</taxon>
    </lineage>
</organism>
<evidence type="ECO:0000313" key="4">
    <source>
        <dbReference type="Proteomes" id="UP000034956"/>
    </source>
</evidence>
<evidence type="ECO:0000256" key="2">
    <source>
        <dbReference type="SAM" id="MobiDB-lite"/>
    </source>
</evidence>
<feature type="coiled-coil region" evidence="1">
    <location>
        <begin position="442"/>
        <end position="503"/>
    </location>
</feature>
<protein>
    <submittedName>
        <fullName evidence="3">Uncharacterized protein</fullName>
    </submittedName>
</protein>
<comment type="caution">
    <text evidence="3">The sequence shown here is derived from an EMBL/GenBank/DDBJ whole genome shotgun (WGS) entry which is preliminary data.</text>
</comment>
<accession>A0A0G1XAQ9</accession>
<gene>
    <name evidence="3" type="ORF">UY23_C0001G0016</name>
</gene>
<sequence>MNFEKGENNPQEILESLKREAANLDAEKARREREEAEQEKERQKQRKTKAGERVLDFEDLRREQLRRKEAIRFLEETRSSLEAQIKEAEKIIQAHPEMAQSVGVAVTKLQEEIEKLAGLKITHFEEIEALQQKALSIIEDPAVNPELAEDLYETALLDRAMGLIHEQDGIEDLRKEVKVVYETAIFARKPEDIKDLPSLSQEANGLLGYFKNPFTNRPTTPSMMADNFISNQSKLMKLLFELEAPDISEAKRKETMEKMRDVYINLAIGNYVPDVEALPLPYPEKKEELLPRERRIAEELGELAEHFGLDKDKYGSKTRFDFYEVSKKFKALKRTEDRFATRHYEEALMDTEYVAKIQEEAREGYIKDAESKVRKSEETLDSGRKYSIQSLQRELEELPKKIEKLRRETEIRIRAIRNIVFGPEAEEWKRIDEEQKKLWQEIAAKEKTIRQLEVDVESKKREWRQTGFWASLRGRKAKLQTEIDVLEDQLEGARQEFKEMRRKDEEFWDKKHKLGGKLRQAGARDISYFDGSEDSRKKIEETLAAMAKYPDEQEILERRNIESNIESRKGYDLSRAEQELKRRKSQFGKE</sequence>